<evidence type="ECO:0008006" key="5">
    <source>
        <dbReference type="Google" id="ProtNLM"/>
    </source>
</evidence>
<evidence type="ECO:0000313" key="4">
    <source>
        <dbReference type="Proteomes" id="UP001589575"/>
    </source>
</evidence>
<evidence type="ECO:0000256" key="2">
    <source>
        <dbReference type="SAM" id="Phobius"/>
    </source>
</evidence>
<feature type="transmembrane region" description="Helical" evidence="2">
    <location>
        <begin position="6"/>
        <end position="25"/>
    </location>
</feature>
<keyword evidence="2" id="KW-0472">Membrane</keyword>
<gene>
    <name evidence="3" type="ORF">ACFFX0_31030</name>
</gene>
<keyword evidence="2" id="KW-0812">Transmembrane</keyword>
<evidence type="ECO:0000256" key="1">
    <source>
        <dbReference type="SAM" id="MobiDB-lite"/>
    </source>
</evidence>
<proteinExistence type="predicted"/>
<sequence>MRPDHAFVGGIHLLVVVVVHVLPAFHYGDLLLLHLAHQIHEVMHLHFQHEQQTSPVTKLEVGAIEAEEIRKLRHREPEVRARIISSPYVVQFRAPPPGDRHGRQESHHIEPGGQQDHIHLVGSAVVGHDVVG</sequence>
<evidence type="ECO:0000313" key="3">
    <source>
        <dbReference type="EMBL" id="MFB9075359.1"/>
    </source>
</evidence>
<dbReference type="Proteomes" id="UP001589575">
    <property type="component" value="Unassembled WGS sequence"/>
</dbReference>
<protein>
    <recommendedName>
        <fullName evidence="5">Secreted protein</fullName>
    </recommendedName>
</protein>
<comment type="caution">
    <text evidence="3">The sequence shown here is derived from an EMBL/GenBank/DDBJ whole genome shotgun (WGS) entry which is preliminary data.</text>
</comment>
<keyword evidence="4" id="KW-1185">Reference proteome</keyword>
<reference evidence="3 4" key="1">
    <citation type="submission" date="2024-09" db="EMBL/GenBank/DDBJ databases">
        <authorList>
            <person name="Sun Q."/>
            <person name="Mori K."/>
        </authorList>
    </citation>
    <scope>NUCLEOTIDE SEQUENCE [LARGE SCALE GENOMIC DNA]</scope>
    <source>
        <strain evidence="3 4">CCM 7609</strain>
    </source>
</reference>
<feature type="region of interest" description="Disordered" evidence="1">
    <location>
        <begin position="96"/>
        <end position="116"/>
    </location>
</feature>
<organism evidence="3 4">
    <name type="scientific">Citricoccus parietis</name>
    <dbReference type="NCBI Taxonomy" id="592307"/>
    <lineage>
        <taxon>Bacteria</taxon>
        <taxon>Bacillati</taxon>
        <taxon>Actinomycetota</taxon>
        <taxon>Actinomycetes</taxon>
        <taxon>Micrococcales</taxon>
        <taxon>Micrococcaceae</taxon>
        <taxon>Citricoccus</taxon>
    </lineage>
</organism>
<dbReference type="EMBL" id="JBHMFI010000023">
    <property type="protein sequence ID" value="MFB9075359.1"/>
    <property type="molecule type" value="Genomic_DNA"/>
</dbReference>
<feature type="compositionally biased region" description="Basic and acidic residues" evidence="1">
    <location>
        <begin position="98"/>
        <end position="110"/>
    </location>
</feature>
<keyword evidence="2" id="KW-1133">Transmembrane helix</keyword>
<accession>A0ABV5G8S2</accession>
<name>A0ABV5G8S2_9MICC</name>